<organism evidence="1 4">
    <name type="scientific">Mycobacteroides salmoniphilum</name>
    <dbReference type="NCBI Taxonomy" id="404941"/>
    <lineage>
        <taxon>Bacteria</taxon>
        <taxon>Bacillati</taxon>
        <taxon>Actinomycetota</taxon>
        <taxon>Actinomycetes</taxon>
        <taxon>Mycobacteriales</taxon>
        <taxon>Mycobacteriaceae</taxon>
        <taxon>Mycobacteroides</taxon>
    </lineage>
</organism>
<evidence type="ECO:0000313" key="1">
    <source>
        <dbReference type="EMBL" id="TDZ95310.1"/>
    </source>
</evidence>
<dbReference type="InterPro" id="IPR003673">
    <property type="entry name" value="CoA-Trfase_fam_III"/>
</dbReference>
<dbReference type="Pfam" id="PF02515">
    <property type="entry name" value="CoA_transf_3"/>
    <property type="match status" value="1"/>
</dbReference>
<dbReference type="EMBL" id="PECK01000003">
    <property type="protein sequence ID" value="TDZ95310.1"/>
    <property type="molecule type" value="Genomic_DNA"/>
</dbReference>
<keyword evidence="3" id="KW-1185">Reference proteome</keyword>
<dbReference type="PANTHER" id="PTHR48229:SF1">
    <property type="entry name" value="ALPHA METHYLACYL-COA RACEMASE-RELATED"/>
    <property type="match status" value="1"/>
</dbReference>
<dbReference type="RefSeq" id="WP_078359148.1">
    <property type="nucleotide sequence ID" value="NZ_PECK01000003.1"/>
</dbReference>
<name>A0A4R8SEX6_9MYCO</name>
<dbReference type="EMBL" id="PECM01000008">
    <property type="protein sequence ID" value="TEA04406.1"/>
    <property type="molecule type" value="Genomic_DNA"/>
</dbReference>
<accession>A0A4R8SEX6</accession>
<dbReference type="InterPro" id="IPR023606">
    <property type="entry name" value="CoA-Trfase_III_dom_1_sf"/>
</dbReference>
<reference evidence="3 4" key="1">
    <citation type="journal article" date="2019" name="Sci. Rep.">
        <title>Extended insight into the Mycobacterium chelonae-abscessus complex through whole genome sequencing of Mycobacterium salmoniphilum outbreak and Mycobacterium salmoniphilum-like strains.</title>
        <authorList>
            <person name="Behra P.R.K."/>
            <person name="Das S."/>
            <person name="Pettersson B.M.F."/>
            <person name="Shirreff L."/>
            <person name="DuCote T."/>
            <person name="Jacobsson K.G."/>
            <person name="Ennis D.G."/>
            <person name="Kirsebom L.A."/>
        </authorList>
    </citation>
    <scope>NUCLEOTIDE SEQUENCE [LARGE SCALE GENOMIC DNA]</scope>
    <source>
        <strain evidence="2 3">CCUG 60883</strain>
        <strain evidence="1 4">CCUG 60885</strain>
    </source>
</reference>
<dbReference type="GO" id="GO:0043785">
    <property type="term" value="F:cinnamoyl-CoA:phenyllactate CoA-transferase activity"/>
    <property type="evidence" value="ECO:0007669"/>
    <property type="project" value="UniProtKB-EC"/>
</dbReference>
<sequence length="488" mass="52774">MASVRIQRDLTAAPDTSKDFTNLLEGLQLDIADTGGQVTFTGEDPILPSNHRLGAIMSMGMMAPAVATQILYRLRGGPAQDLSVDLRRAVAHINPTYNFAPTVGGYAMLPAAATANPFGFSIYPTKDDRWYLPTAVYPKALLQWLGLLKSGFDAKSVGQAISQWNAQDLEDAAGAQGMIGAMCRTPEEWYAHPQGQYLAQTPMIEIVKIGDSDPELPALTNPNRPLSGINVAAMTHVIAGPVVGRVLAEQGAQVLDLSNPAVEYAALVEDCHLGARSTWSDLNQQKYRDQALQLIKGADVFVENYRGRKIANFGFSPEAVAEARPGIIYTSVRGFGWEGPWIDRGGFDMDANCVTGYTTLEGSPEKPLLPPTVILNDYLAGYLTSAGVLAALILRAKHGGSYHVRTSLSRFSMWYSELGVFNPDYVSESLKKPEHQAILPDGLELSSAFGRHVRLEPGITYSKTPSHWEGLGGYPVVAPQGASDPVWV</sequence>
<proteinExistence type="predicted"/>
<dbReference type="SUPFAM" id="SSF89796">
    <property type="entry name" value="CoA-transferase family III (CaiB/BaiF)"/>
    <property type="match status" value="2"/>
</dbReference>
<dbReference type="Gene3D" id="3.40.50.10540">
    <property type="entry name" value="Crotonobetainyl-coa:carnitine coa-transferase, domain 1"/>
    <property type="match status" value="1"/>
</dbReference>
<evidence type="ECO:0000313" key="3">
    <source>
        <dbReference type="Proteomes" id="UP000294844"/>
    </source>
</evidence>
<dbReference type="EC" id="2.8.3.17" evidence="1"/>
<dbReference type="PANTHER" id="PTHR48229">
    <property type="entry name" value="CAIB/BAIF FAMILY ENZYME (AFU_ORTHOLOGUE AFUA_1G05360)-RELATED"/>
    <property type="match status" value="1"/>
</dbReference>
<evidence type="ECO:0000313" key="4">
    <source>
        <dbReference type="Proteomes" id="UP000295685"/>
    </source>
</evidence>
<gene>
    <name evidence="1" type="primary">fldA_1</name>
    <name evidence="2" type="synonym">fldA_2</name>
    <name evidence="2" type="ORF">CCUG60883_01699</name>
    <name evidence="1" type="ORF">CCUG60885_01441</name>
</gene>
<dbReference type="InterPro" id="IPR052985">
    <property type="entry name" value="CoA-trans_III_biosynth/detox"/>
</dbReference>
<evidence type="ECO:0000313" key="2">
    <source>
        <dbReference type="EMBL" id="TEA04406.1"/>
    </source>
</evidence>
<dbReference type="AlphaFoldDB" id="A0A4R8SEX6"/>
<dbReference type="Proteomes" id="UP000295685">
    <property type="component" value="Unassembled WGS sequence"/>
</dbReference>
<comment type="caution">
    <text evidence="1">The sequence shown here is derived from an EMBL/GenBank/DDBJ whole genome shotgun (WGS) entry which is preliminary data.</text>
</comment>
<keyword evidence="1" id="KW-0808">Transferase</keyword>
<dbReference type="Proteomes" id="UP000294844">
    <property type="component" value="Unassembled WGS sequence"/>
</dbReference>
<dbReference type="OrthoDB" id="9058532at2"/>
<protein>
    <submittedName>
        <fullName evidence="1">E-cinnamoyl-CoA:R-phenyllactate CoA transferase</fullName>
        <ecNumber evidence="1">2.8.3.17</ecNumber>
    </submittedName>
</protein>